<sequence length="737" mass="80166">MHHIRAAALAAAALSSAAHAAHELPAIQVQGGRPSSLPAEIPATKEGITREQIEQGINASDSEDALKYLPSLLVRKRFVGDYNHAVLSSRASGTGNSARSAVYADGILLSNFLGNGVGGLAFPPRWGLVTPEEIERVDVMYGPFSAAYPGNSVGAVVEYLTRMPRAFEAHGALTATVQPFDLYGTHRTYRTWQASASAGNRHGPWSWWINANRTDSDGQPLTYATRLASAGGAATGVPVTGAVPARNNANQPWYLLGTGSEYATRQDHLKAKLAYDVTPTLRASYVAALWQNRSDGKVETWLRDPQGAAVTTRNVVIDGRGYTLAAADFAATQENLLHVMHGASLKTHTRGVFDWEASASLYDYARDEKQQAGTRFDGSGTGWTTLALRGAWRPGGEQGAHIVEFGAQQDRYALRYVATGAAPSDVRGDTQLRSLWAQNAWRFAPKWKAVLGVRAEQWTASDGLTQIGAAVNTAWPQRRESHVSPKASVAWQVRPDTTLKASLGRALRMPTVAELYGATSTVNSQFINDPSLRAERSWTGELSAEKQVENTLLRATYFAERTRDALYSQTTLDTAANRNVSRVQNVGRIHTQGLELAASGSEGRLDFNASLTYTDSVIKENAGFVATPGDTLGKRQPNIARWRASGLATWRFTPALTGSVGARYSGPQFRTLDNSDVDGATYMGVSRFFVVDLRARWQFAPNYSAAFGIDNAGNRRYWNFHPYPQRSFFAELKAGFQ</sequence>
<keyword evidence="4 12" id="KW-1134">Transmembrane beta strand</keyword>
<evidence type="ECO:0000256" key="8">
    <source>
        <dbReference type="ARBA" id="ARBA00023077"/>
    </source>
</evidence>
<accession>A0A923M5Z8</accession>
<comment type="similarity">
    <text evidence="2 12 13">Belongs to the TonB-dependent receptor family.</text>
</comment>
<feature type="chain" id="PRO_5037564857" evidence="14">
    <location>
        <begin position="21"/>
        <end position="737"/>
    </location>
</feature>
<proteinExistence type="inferred from homology"/>
<evidence type="ECO:0000259" key="15">
    <source>
        <dbReference type="Pfam" id="PF00593"/>
    </source>
</evidence>
<dbReference type="PROSITE" id="PS52016">
    <property type="entry name" value="TONB_DEPENDENT_REC_3"/>
    <property type="match status" value="1"/>
</dbReference>
<evidence type="ECO:0000256" key="10">
    <source>
        <dbReference type="ARBA" id="ARBA00023170"/>
    </source>
</evidence>
<keyword evidence="5 12" id="KW-0812">Transmembrane</keyword>
<keyword evidence="10 17" id="KW-0675">Receptor</keyword>
<evidence type="ECO:0000256" key="5">
    <source>
        <dbReference type="ARBA" id="ARBA00022692"/>
    </source>
</evidence>
<dbReference type="InterPro" id="IPR012910">
    <property type="entry name" value="Plug_dom"/>
</dbReference>
<evidence type="ECO:0000313" key="18">
    <source>
        <dbReference type="Proteomes" id="UP000596827"/>
    </source>
</evidence>
<dbReference type="Pfam" id="PF00593">
    <property type="entry name" value="TonB_dep_Rec_b-barrel"/>
    <property type="match status" value="1"/>
</dbReference>
<dbReference type="PANTHER" id="PTHR30069">
    <property type="entry name" value="TONB-DEPENDENT OUTER MEMBRANE RECEPTOR"/>
    <property type="match status" value="1"/>
</dbReference>
<dbReference type="GO" id="GO:0015344">
    <property type="term" value="F:siderophore uptake transmembrane transporter activity"/>
    <property type="evidence" value="ECO:0007669"/>
    <property type="project" value="TreeGrafter"/>
</dbReference>
<evidence type="ECO:0000256" key="9">
    <source>
        <dbReference type="ARBA" id="ARBA00023136"/>
    </source>
</evidence>
<evidence type="ECO:0000259" key="16">
    <source>
        <dbReference type="Pfam" id="PF07715"/>
    </source>
</evidence>
<dbReference type="Gene3D" id="2.40.170.20">
    <property type="entry name" value="TonB-dependent receptor, beta-barrel domain"/>
    <property type="match status" value="1"/>
</dbReference>
<keyword evidence="11 12" id="KW-0998">Cell outer membrane</keyword>
<comment type="subcellular location">
    <subcellularLocation>
        <location evidence="1 12">Cell outer membrane</location>
        <topology evidence="1 12">Multi-pass membrane protein</topology>
    </subcellularLocation>
</comment>
<evidence type="ECO:0000256" key="13">
    <source>
        <dbReference type="RuleBase" id="RU003357"/>
    </source>
</evidence>
<keyword evidence="3 12" id="KW-0813">Transport</keyword>
<dbReference type="EMBL" id="JACORU010000001">
    <property type="protein sequence ID" value="MBC5763543.1"/>
    <property type="molecule type" value="Genomic_DNA"/>
</dbReference>
<comment type="caution">
    <text evidence="17">The sequence shown here is derived from an EMBL/GenBank/DDBJ whole genome shotgun (WGS) entry which is preliminary data.</text>
</comment>
<dbReference type="Gene3D" id="2.170.130.10">
    <property type="entry name" value="TonB-dependent receptor, plug domain"/>
    <property type="match status" value="1"/>
</dbReference>
<organism evidence="17 18">
    <name type="scientific">Ramlibacter albus</name>
    <dbReference type="NCBI Taxonomy" id="2079448"/>
    <lineage>
        <taxon>Bacteria</taxon>
        <taxon>Pseudomonadati</taxon>
        <taxon>Pseudomonadota</taxon>
        <taxon>Betaproteobacteria</taxon>
        <taxon>Burkholderiales</taxon>
        <taxon>Comamonadaceae</taxon>
        <taxon>Ramlibacter</taxon>
    </lineage>
</organism>
<dbReference type="InterPro" id="IPR000531">
    <property type="entry name" value="Beta-barrel_TonB"/>
</dbReference>
<feature type="signal peptide" evidence="14">
    <location>
        <begin position="1"/>
        <end position="20"/>
    </location>
</feature>
<dbReference type="AlphaFoldDB" id="A0A923M5Z8"/>
<evidence type="ECO:0000256" key="6">
    <source>
        <dbReference type="ARBA" id="ARBA00022729"/>
    </source>
</evidence>
<evidence type="ECO:0000256" key="3">
    <source>
        <dbReference type="ARBA" id="ARBA00022448"/>
    </source>
</evidence>
<keyword evidence="9 12" id="KW-0472">Membrane</keyword>
<dbReference type="SUPFAM" id="SSF56935">
    <property type="entry name" value="Porins"/>
    <property type="match status" value="1"/>
</dbReference>
<dbReference type="InterPro" id="IPR036942">
    <property type="entry name" value="Beta-barrel_TonB_sf"/>
</dbReference>
<keyword evidence="8 13" id="KW-0798">TonB box</keyword>
<gene>
    <name evidence="17" type="ORF">H8R02_03730</name>
</gene>
<keyword evidence="18" id="KW-1185">Reference proteome</keyword>
<evidence type="ECO:0000256" key="1">
    <source>
        <dbReference type="ARBA" id="ARBA00004571"/>
    </source>
</evidence>
<dbReference type="RefSeq" id="WP_187079986.1">
    <property type="nucleotide sequence ID" value="NZ_JACORU010000001.1"/>
</dbReference>
<keyword evidence="7" id="KW-0406">Ion transport</keyword>
<evidence type="ECO:0000313" key="17">
    <source>
        <dbReference type="EMBL" id="MBC5763543.1"/>
    </source>
</evidence>
<dbReference type="CDD" id="cd01347">
    <property type="entry name" value="ligand_gated_channel"/>
    <property type="match status" value="1"/>
</dbReference>
<dbReference type="InterPro" id="IPR037066">
    <property type="entry name" value="Plug_dom_sf"/>
</dbReference>
<evidence type="ECO:0000256" key="2">
    <source>
        <dbReference type="ARBA" id="ARBA00009810"/>
    </source>
</evidence>
<evidence type="ECO:0000256" key="11">
    <source>
        <dbReference type="ARBA" id="ARBA00023237"/>
    </source>
</evidence>
<evidence type="ECO:0000256" key="7">
    <source>
        <dbReference type="ARBA" id="ARBA00023065"/>
    </source>
</evidence>
<dbReference type="GO" id="GO:0044718">
    <property type="term" value="P:siderophore transmembrane transport"/>
    <property type="evidence" value="ECO:0007669"/>
    <property type="project" value="TreeGrafter"/>
</dbReference>
<dbReference type="InterPro" id="IPR039426">
    <property type="entry name" value="TonB-dep_rcpt-like"/>
</dbReference>
<dbReference type="PANTHER" id="PTHR30069:SF53">
    <property type="entry name" value="COLICIN I RECEPTOR-RELATED"/>
    <property type="match status" value="1"/>
</dbReference>
<reference evidence="17" key="1">
    <citation type="submission" date="2020-08" db="EMBL/GenBank/DDBJ databases">
        <title>Ramlibacter sp. GTP1 16S ribosomal RNA gene genome sequencing and assembly.</title>
        <authorList>
            <person name="Kang M."/>
        </authorList>
    </citation>
    <scope>NUCLEOTIDE SEQUENCE</scope>
    <source>
        <strain evidence="17">GTP1</strain>
    </source>
</reference>
<name>A0A923M5Z8_9BURK</name>
<feature type="domain" description="TonB-dependent receptor-like beta-barrel" evidence="15">
    <location>
        <begin position="275"/>
        <end position="711"/>
    </location>
</feature>
<evidence type="ECO:0000256" key="4">
    <source>
        <dbReference type="ARBA" id="ARBA00022452"/>
    </source>
</evidence>
<dbReference type="Proteomes" id="UP000596827">
    <property type="component" value="Unassembled WGS sequence"/>
</dbReference>
<dbReference type="Pfam" id="PF07715">
    <property type="entry name" value="Plug"/>
    <property type="match status" value="1"/>
</dbReference>
<evidence type="ECO:0000256" key="12">
    <source>
        <dbReference type="PROSITE-ProRule" id="PRU01360"/>
    </source>
</evidence>
<evidence type="ECO:0000256" key="14">
    <source>
        <dbReference type="SAM" id="SignalP"/>
    </source>
</evidence>
<feature type="domain" description="TonB-dependent receptor plug" evidence="16">
    <location>
        <begin position="40"/>
        <end position="156"/>
    </location>
</feature>
<dbReference type="GO" id="GO:0009279">
    <property type="term" value="C:cell outer membrane"/>
    <property type="evidence" value="ECO:0007669"/>
    <property type="project" value="UniProtKB-SubCell"/>
</dbReference>
<keyword evidence="6 14" id="KW-0732">Signal</keyword>
<protein>
    <submittedName>
        <fullName evidence="17">TonB-dependent receptor</fullName>
    </submittedName>
</protein>